<dbReference type="GeneID" id="19174425"/>
<feature type="transmembrane region" description="Helical" evidence="1">
    <location>
        <begin position="45"/>
        <end position="64"/>
    </location>
</feature>
<evidence type="ECO:0000256" key="1">
    <source>
        <dbReference type="SAM" id="Phobius"/>
    </source>
</evidence>
<name>W9X9P5_9EURO</name>
<dbReference type="HOGENOM" id="CLU_831539_0_0_1"/>
<keyword evidence="1" id="KW-1133">Transmembrane helix</keyword>
<protein>
    <submittedName>
        <fullName evidence="2">Uncharacterized protein</fullName>
    </submittedName>
</protein>
<comment type="caution">
    <text evidence="2">The sequence shown here is derived from an EMBL/GenBank/DDBJ whole genome shotgun (WGS) entry which is preliminary data.</text>
</comment>
<keyword evidence="1" id="KW-0812">Transmembrane</keyword>
<keyword evidence="1" id="KW-0472">Membrane</keyword>
<accession>W9X9P5</accession>
<dbReference type="OrthoDB" id="5373426at2759"/>
<evidence type="ECO:0000313" key="3">
    <source>
        <dbReference type="Proteomes" id="UP000019478"/>
    </source>
</evidence>
<dbReference type="Proteomes" id="UP000019478">
    <property type="component" value="Unassembled WGS sequence"/>
</dbReference>
<dbReference type="AlphaFoldDB" id="W9X9P5"/>
<dbReference type="RefSeq" id="XP_007738625.1">
    <property type="nucleotide sequence ID" value="XM_007740435.1"/>
</dbReference>
<organism evidence="2 3">
    <name type="scientific">Capronia epimyces CBS 606.96</name>
    <dbReference type="NCBI Taxonomy" id="1182542"/>
    <lineage>
        <taxon>Eukaryota</taxon>
        <taxon>Fungi</taxon>
        <taxon>Dikarya</taxon>
        <taxon>Ascomycota</taxon>
        <taxon>Pezizomycotina</taxon>
        <taxon>Eurotiomycetes</taxon>
        <taxon>Chaetothyriomycetidae</taxon>
        <taxon>Chaetothyriales</taxon>
        <taxon>Herpotrichiellaceae</taxon>
        <taxon>Capronia</taxon>
    </lineage>
</organism>
<dbReference type="STRING" id="1182542.W9X9P5"/>
<evidence type="ECO:0000313" key="2">
    <source>
        <dbReference type="EMBL" id="EXJ77187.1"/>
    </source>
</evidence>
<dbReference type="EMBL" id="AMGY01000011">
    <property type="protein sequence ID" value="EXJ77187.1"/>
    <property type="molecule type" value="Genomic_DNA"/>
</dbReference>
<proteinExistence type="predicted"/>
<sequence>MAFNPEYQTRIGDGMVVRFRHPFYRRAGHRIQDVLDDFNLPRVCYKIVASTYVLFMVWGFYLILPLPGHWSPKAQPDASAISQDPTKEVQVGSPKFYFEIFTVAAACRFHAPDLYVPAENAIQNNGNSSCATCQDFPQAISKGNSNASGILHWVKGCHYRWDSTGKICIDFRRFDAIVFVGNVSLEPIYNAVSALLRQNLVKGSLANWDVPDENQFTEPLCSNHFLASNRTSAHDALSMWNMTGYGCSLEGPQSADETGRHSGHDGPQLADLAGTQSKFGLIVIEAPQSVIGVEACNVSEVVLDYPPTRWSCGLWGSSPERNEPFVEPLEQCID</sequence>
<gene>
    <name evidence="2" type="ORF">A1O3_10345</name>
</gene>
<reference evidence="2 3" key="1">
    <citation type="submission" date="2013-03" db="EMBL/GenBank/DDBJ databases">
        <title>The Genome Sequence of Capronia epimyces CBS 606.96.</title>
        <authorList>
            <consortium name="The Broad Institute Genomics Platform"/>
            <person name="Cuomo C."/>
            <person name="de Hoog S."/>
            <person name="Gorbushina A."/>
            <person name="Walker B."/>
            <person name="Young S.K."/>
            <person name="Zeng Q."/>
            <person name="Gargeya S."/>
            <person name="Fitzgerald M."/>
            <person name="Haas B."/>
            <person name="Abouelleil A."/>
            <person name="Allen A.W."/>
            <person name="Alvarado L."/>
            <person name="Arachchi H.M."/>
            <person name="Berlin A.M."/>
            <person name="Chapman S.B."/>
            <person name="Gainer-Dewar J."/>
            <person name="Goldberg J."/>
            <person name="Griggs A."/>
            <person name="Gujja S."/>
            <person name="Hansen M."/>
            <person name="Howarth C."/>
            <person name="Imamovic A."/>
            <person name="Ireland A."/>
            <person name="Larimer J."/>
            <person name="McCowan C."/>
            <person name="Murphy C."/>
            <person name="Pearson M."/>
            <person name="Poon T.W."/>
            <person name="Priest M."/>
            <person name="Roberts A."/>
            <person name="Saif S."/>
            <person name="Shea T."/>
            <person name="Sisk P."/>
            <person name="Sykes S."/>
            <person name="Wortman J."/>
            <person name="Nusbaum C."/>
            <person name="Birren B."/>
        </authorList>
    </citation>
    <scope>NUCLEOTIDE SEQUENCE [LARGE SCALE GENOMIC DNA]</scope>
    <source>
        <strain evidence="2 3">CBS 606.96</strain>
    </source>
</reference>
<keyword evidence="3" id="KW-1185">Reference proteome</keyword>